<dbReference type="AlphaFoldDB" id="A0AAD7KFW5"/>
<dbReference type="Gene3D" id="1.20.930.20">
    <property type="entry name" value="Adaptor protein Cbl, N-terminal domain"/>
    <property type="match status" value="1"/>
</dbReference>
<accession>A0AAD7KFW5</accession>
<evidence type="ECO:0000313" key="1">
    <source>
        <dbReference type="EMBL" id="KAJ7784763.1"/>
    </source>
</evidence>
<dbReference type="GO" id="GO:0007166">
    <property type="term" value="P:cell surface receptor signaling pathway"/>
    <property type="evidence" value="ECO:0007669"/>
    <property type="project" value="InterPro"/>
</dbReference>
<protein>
    <submittedName>
        <fullName evidence="1">Uncharacterized protein</fullName>
    </submittedName>
</protein>
<dbReference type="Proteomes" id="UP001215598">
    <property type="component" value="Unassembled WGS sequence"/>
</dbReference>
<dbReference type="InterPro" id="IPR059179">
    <property type="entry name" value="MLKL-like_MCAfunc"/>
</dbReference>
<proteinExistence type="predicted"/>
<evidence type="ECO:0000313" key="2">
    <source>
        <dbReference type="Proteomes" id="UP001215598"/>
    </source>
</evidence>
<name>A0AAD7KFW5_9AGAR</name>
<comment type="caution">
    <text evidence="1">The sequence shown here is derived from an EMBL/GenBank/DDBJ whole genome shotgun (WGS) entry which is preliminary data.</text>
</comment>
<dbReference type="InterPro" id="IPR036537">
    <property type="entry name" value="Adaptor_Cbl_N_dom_sf"/>
</dbReference>
<organism evidence="1 2">
    <name type="scientific">Mycena metata</name>
    <dbReference type="NCBI Taxonomy" id="1033252"/>
    <lineage>
        <taxon>Eukaryota</taxon>
        <taxon>Fungi</taxon>
        <taxon>Dikarya</taxon>
        <taxon>Basidiomycota</taxon>
        <taxon>Agaricomycotina</taxon>
        <taxon>Agaricomycetes</taxon>
        <taxon>Agaricomycetidae</taxon>
        <taxon>Agaricales</taxon>
        <taxon>Marasmiineae</taxon>
        <taxon>Mycenaceae</taxon>
        <taxon>Mycena</taxon>
    </lineage>
</organism>
<reference evidence="1" key="1">
    <citation type="submission" date="2023-03" db="EMBL/GenBank/DDBJ databases">
        <title>Massive genome expansion in bonnet fungi (Mycena s.s.) driven by repeated elements and novel gene families across ecological guilds.</title>
        <authorList>
            <consortium name="Lawrence Berkeley National Laboratory"/>
            <person name="Harder C.B."/>
            <person name="Miyauchi S."/>
            <person name="Viragh M."/>
            <person name="Kuo A."/>
            <person name="Thoen E."/>
            <person name="Andreopoulos B."/>
            <person name="Lu D."/>
            <person name="Skrede I."/>
            <person name="Drula E."/>
            <person name="Henrissat B."/>
            <person name="Morin E."/>
            <person name="Kohler A."/>
            <person name="Barry K."/>
            <person name="LaButti K."/>
            <person name="Morin E."/>
            <person name="Salamov A."/>
            <person name="Lipzen A."/>
            <person name="Mereny Z."/>
            <person name="Hegedus B."/>
            <person name="Baldrian P."/>
            <person name="Stursova M."/>
            <person name="Weitz H."/>
            <person name="Taylor A."/>
            <person name="Grigoriev I.V."/>
            <person name="Nagy L.G."/>
            <person name="Martin F."/>
            <person name="Kauserud H."/>
        </authorList>
    </citation>
    <scope>NUCLEOTIDE SEQUENCE</scope>
    <source>
        <strain evidence="1">CBHHK182m</strain>
    </source>
</reference>
<keyword evidence="2" id="KW-1185">Reference proteome</keyword>
<dbReference type="EMBL" id="JARKIB010000002">
    <property type="protein sequence ID" value="KAJ7784763.1"/>
    <property type="molecule type" value="Genomic_DNA"/>
</dbReference>
<dbReference type="CDD" id="cd21037">
    <property type="entry name" value="MLKL_NTD"/>
    <property type="match status" value="1"/>
</dbReference>
<gene>
    <name evidence="1" type="ORF">B0H16DRAFT_309239</name>
</gene>
<sequence length="202" mass="22434">MRSFLIFPRAKLKLLPNWAPHRDSTLPDVLWTSLCALRDSADAYPPLKSAVGGVLALWDIAERAKNSKTDARDIALRTKEIIDVIADAVPDGSDIPPTMLQSIEQFTIALEEIRISMEAVALTGGLSRLTHLRRNEHTLQAIKARLNQEYQDFLVASALRAELEQQKIAAQQTLTQSDIKTVSAATGTILWHSRLTVFLARP</sequence>